<dbReference type="EMBL" id="JACCCO010000003">
    <property type="protein sequence ID" value="NYF43898.1"/>
    <property type="molecule type" value="Genomic_DNA"/>
</dbReference>
<evidence type="ECO:0000313" key="1">
    <source>
        <dbReference type="EMBL" id="NYF43898.1"/>
    </source>
</evidence>
<sequence length="305" mass="34547">MPVLLCLNELSCASAAHERDADDAMITFVKLLRQCRDRRPEISLVSAVPLTALKLTAEYSMSQWMGKPRHRDLRLFLRALQNRAPFASVLPDGDGHVEYQLDGDRADGIGTAHLLDALAVSLPLEKRWGSEWVRPMRAGLEETDEGDLQLRTEEVVVRHASTAEHLTAHEEWVAATGLTGVRTAGELWESRADFFPHLSFLARVEDDLRTLRHHWLAPVRDLLLELEVAISKWDVGKDPEPAWRTKVTPESETRKRLCRFVDLDGTMRVFDLHARMTPGAGRLHFRIRREDGTAVIAYIGPKLKD</sequence>
<reference evidence="1 2" key="1">
    <citation type="submission" date="2020-07" db="EMBL/GenBank/DDBJ databases">
        <title>Sequencing the genomes of 1000 actinobacteria strains.</title>
        <authorList>
            <person name="Klenk H.-P."/>
        </authorList>
    </citation>
    <scope>NUCLEOTIDE SEQUENCE [LARGE SCALE GENOMIC DNA]</scope>
    <source>
        <strain evidence="1 2">DSM 45763</strain>
    </source>
</reference>
<dbReference type="RefSeq" id="WP_179827686.1">
    <property type="nucleotide sequence ID" value="NZ_JACCCO010000003.1"/>
</dbReference>
<proteinExistence type="predicted"/>
<dbReference type="Proteomes" id="UP000576393">
    <property type="component" value="Unassembled WGS sequence"/>
</dbReference>
<evidence type="ECO:0000313" key="2">
    <source>
        <dbReference type="Proteomes" id="UP000576393"/>
    </source>
</evidence>
<protein>
    <submittedName>
        <fullName evidence="1">Uncharacterized protein</fullName>
    </submittedName>
</protein>
<gene>
    <name evidence="1" type="ORF">HDA43_006125</name>
</gene>
<keyword evidence="2" id="KW-1185">Reference proteome</keyword>
<accession>A0A852V8M5</accession>
<comment type="caution">
    <text evidence="1">The sequence shown here is derived from an EMBL/GenBank/DDBJ whole genome shotgun (WGS) entry which is preliminary data.</text>
</comment>
<dbReference type="AlphaFoldDB" id="A0A852V8M5"/>
<name>A0A852V8M5_9ACTN</name>
<organism evidence="1 2">
    <name type="scientific">Streptosporangium sandarakinum</name>
    <dbReference type="NCBI Taxonomy" id="1260955"/>
    <lineage>
        <taxon>Bacteria</taxon>
        <taxon>Bacillati</taxon>
        <taxon>Actinomycetota</taxon>
        <taxon>Actinomycetes</taxon>
        <taxon>Streptosporangiales</taxon>
        <taxon>Streptosporangiaceae</taxon>
        <taxon>Streptosporangium</taxon>
    </lineage>
</organism>